<dbReference type="PANTHER" id="PTHR12746">
    <property type="entry name" value="NONSENSE-MEDIATED MRNA DECAY PROTEIN 3"/>
    <property type="match status" value="1"/>
</dbReference>
<feature type="domain" description="Nmd3 N-terminal" evidence="1">
    <location>
        <begin position="6"/>
        <end position="238"/>
    </location>
</feature>
<proteinExistence type="predicted"/>
<dbReference type="Proteomes" id="UP000033072">
    <property type="component" value="Chromosome"/>
</dbReference>
<dbReference type="EMBL" id="CP009515">
    <property type="protein sequence ID" value="AKB73904.1"/>
    <property type="molecule type" value="Genomic_DNA"/>
</dbReference>
<name>A0A0E3RZZ1_9EURY</name>
<dbReference type="InterPro" id="IPR039768">
    <property type="entry name" value="Nmd3"/>
</dbReference>
<evidence type="ECO:0000259" key="1">
    <source>
        <dbReference type="Pfam" id="PF04981"/>
    </source>
</evidence>
<sequence>MNSITCPKCGNECDKLFDSVCRDCFFETFKPIELPLVLHVRICSSCGAYFHRSRWENIGNVEEVVLKAVENALFIHDEASDVELCMEPKEMTPYIYRVRAEINAIVKEEPVHAEAKTEVRIQRTACDMCSRESGGYFEAIIQIRAAGRFPTEEEKRSCSAIARESMESMRKKGDRLAFISEALELKEGIDLYMGSMNASRQVCRLIVNELGGSFSESPTLVGMKDGKNLYRITFAMRLPEFMPGDVIRFRGKIIQIRSSGKKVNGISLEDGSRFISTPEDLKGAEKIANLEDAVFTVLVSIEENAILVLDPETYKTVAIKKPMSFSAEAGSEIPVLKTEYGIFALAHSDVPQEKSTTLS</sequence>
<dbReference type="Pfam" id="PF04981">
    <property type="entry name" value="NMD3"/>
    <property type="match status" value="1"/>
</dbReference>
<dbReference type="PANTHER" id="PTHR12746:SF2">
    <property type="entry name" value="60S RIBOSOMAL EXPORT PROTEIN NMD3"/>
    <property type="match status" value="1"/>
</dbReference>
<evidence type="ECO:0000313" key="2">
    <source>
        <dbReference type="EMBL" id="AKB73904.1"/>
    </source>
</evidence>
<dbReference type="InterPro" id="IPR007064">
    <property type="entry name" value="Nmd3_N"/>
</dbReference>
<dbReference type="STRING" id="1434111.MSLAZ_0643"/>
<organism evidence="2 3">
    <name type="scientific">Methanosarcina lacustris Z-7289</name>
    <dbReference type="NCBI Taxonomy" id="1434111"/>
    <lineage>
        <taxon>Archaea</taxon>
        <taxon>Methanobacteriati</taxon>
        <taxon>Methanobacteriota</taxon>
        <taxon>Stenosarchaea group</taxon>
        <taxon>Methanomicrobia</taxon>
        <taxon>Methanosarcinales</taxon>
        <taxon>Methanosarcinaceae</taxon>
        <taxon>Methanosarcina</taxon>
    </lineage>
</organism>
<dbReference type="PATRIC" id="fig|1434111.4.peg.812"/>
<dbReference type="RefSeq" id="WP_048124707.1">
    <property type="nucleotide sequence ID" value="NZ_CP009515.1"/>
</dbReference>
<protein>
    <submittedName>
        <fullName evidence="2">NMD protein affecting ribosome stability and mRNA decay</fullName>
    </submittedName>
</protein>
<dbReference type="HOGENOM" id="CLU_065087_0_0_2"/>
<accession>A0A0E3RZZ1</accession>
<dbReference type="AlphaFoldDB" id="A0A0E3RZZ1"/>
<dbReference type="GO" id="GO:0005737">
    <property type="term" value="C:cytoplasm"/>
    <property type="evidence" value="ECO:0007669"/>
    <property type="project" value="TreeGrafter"/>
</dbReference>
<keyword evidence="3" id="KW-1185">Reference proteome</keyword>
<dbReference type="KEGG" id="mls:MSLAZ_0643"/>
<dbReference type="GO" id="GO:0043023">
    <property type="term" value="F:ribosomal large subunit binding"/>
    <property type="evidence" value="ECO:0007669"/>
    <property type="project" value="InterPro"/>
</dbReference>
<dbReference type="GeneID" id="24805339"/>
<evidence type="ECO:0000313" key="3">
    <source>
        <dbReference type="Proteomes" id="UP000033072"/>
    </source>
</evidence>
<gene>
    <name evidence="2" type="ORF">MSLAZ_0643</name>
</gene>
<dbReference type="OrthoDB" id="15051at2157"/>
<reference evidence="2 3" key="1">
    <citation type="submission" date="2014-07" db="EMBL/GenBank/DDBJ databases">
        <title>Methanogenic archaea and the global carbon cycle.</title>
        <authorList>
            <person name="Henriksen J.R."/>
            <person name="Luke J."/>
            <person name="Reinhart S."/>
            <person name="Benedict M.N."/>
            <person name="Youngblut N.D."/>
            <person name="Metcalf M.E."/>
            <person name="Whitaker R.J."/>
            <person name="Metcalf W.W."/>
        </authorList>
    </citation>
    <scope>NUCLEOTIDE SEQUENCE [LARGE SCALE GENOMIC DNA]</scope>
    <source>
        <strain evidence="2 3">Z-7289</strain>
    </source>
</reference>